<dbReference type="InterPro" id="IPR039903">
    <property type="entry name" value="Zswim2"/>
</dbReference>
<dbReference type="PROSITE" id="PS50966">
    <property type="entry name" value="ZF_SWIM"/>
    <property type="match status" value="1"/>
</dbReference>
<dbReference type="GO" id="GO:0061630">
    <property type="term" value="F:ubiquitin protein ligase activity"/>
    <property type="evidence" value="ECO:0007669"/>
    <property type="project" value="InterPro"/>
</dbReference>
<gene>
    <name evidence="4" type="ORF">SNEC2469_LOCUS22857</name>
</gene>
<evidence type="ECO:0000259" key="3">
    <source>
        <dbReference type="PROSITE" id="PS50966"/>
    </source>
</evidence>
<sequence>MVCKKPAARCSPGDPAVAATASRARRTTKTKTLKSSTAKQSAPRRAPQTKASSGQRSKPAERCRGQAAPKEVRQANFRRQPSIATCDRIDRALEQRLYLLKLERHRAGAGGLFHVLGSTGNVYTVNIGTKPSCDCPDFLKGRGPCKHILFIWLRVLQLEED</sequence>
<name>A0A812YG06_9DINO</name>
<dbReference type="InterPro" id="IPR007527">
    <property type="entry name" value="Znf_SWIM"/>
</dbReference>
<keyword evidence="5" id="KW-1185">Reference proteome</keyword>
<feature type="region of interest" description="Disordered" evidence="2">
    <location>
        <begin position="1"/>
        <end position="76"/>
    </location>
</feature>
<protein>
    <recommendedName>
        <fullName evidence="3">SWIM-type domain-containing protein</fullName>
    </recommendedName>
</protein>
<dbReference type="PANTHER" id="PTHR21540:SF0">
    <property type="entry name" value="PHD FAMILY PROTEIN"/>
    <property type="match status" value="1"/>
</dbReference>
<evidence type="ECO:0000256" key="2">
    <source>
        <dbReference type="SAM" id="MobiDB-lite"/>
    </source>
</evidence>
<reference evidence="4" key="1">
    <citation type="submission" date="2021-02" db="EMBL/GenBank/DDBJ databases">
        <authorList>
            <person name="Dougan E. K."/>
            <person name="Rhodes N."/>
            <person name="Thang M."/>
            <person name="Chan C."/>
        </authorList>
    </citation>
    <scope>NUCLEOTIDE SEQUENCE</scope>
</reference>
<proteinExistence type="predicted"/>
<dbReference type="AlphaFoldDB" id="A0A812YG06"/>
<dbReference type="Proteomes" id="UP000601435">
    <property type="component" value="Unassembled WGS sequence"/>
</dbReference>
<feature type="domain" description="SWIM-type" evidence="3">
    <location>
        <begin position="123"/>
        <end position="156"/>
    </location>
</feature>
<evidence type="ECO:0000313" key="4">
    <source>
        <dbReference type="EMBL" id="CAE7780224.1"/>
    </source>
</evidence>
<dbReference type="Pfam" id="PF04434">
    <property type="entry name" value="SWIM"/>
    <property type="match status" value="1"/>
</dbReference>
<dbReference type="PANTHER" id="PTHR21540">
    <property type="entry name" value="RING FINGER AND SWIM DOMAIN-CONTAINING PROTEIN 2"/>
    <property type="match status" value="1"/>
</dbReference>
<feature type="compositionally biased region" description="Basic residues" evidence="2">
    <location>
        <begin position="23"/>
        <end position="32"/>
    </location>
</feature>
<keyword evidence="1" id="KW-0862">Zinc</keyword>
<dbReference type="GO" id="GO:0008270">
    <property type="term" value="F:zinc ion binding"/>
    <property type="evidence" value="ECO:0007669"/>
    <property type="project" value="UniProtKB-KW"/>
</dbReference>
<evidence type="ECO:0000313" key="5">
    <source>
        <dbReference type="Proteomes" id="UP000601435"/>
    </source>
</evidence>
<evidence type="ECO:0000256" key="1">
    <source>
        <dbReference type="PROSITE-ProRule" id="PRU00325"/>
    </source>
</evidence>
<organism evidence="4 5">
    <name type="scientific">Symbiodinium necroappetens</name>
    <dbReference type="NCBI Taxonomy" id="1628268"/>
    <lineage>
        <taxon>Eukaryota</taxon>
        <taxon>Sar</taxon>
        <taxon>Alveolata</taxon>
        <taxon>Dinophyceae</taxon>
        <taxon>Suessiales</taxon>
        <taxon>Symbiodiniaceae</taxon>
        <taxon>Symbiodinium</taxon>
    </lineage>
</organism>
<keyword evidence="1" id="KW-0479">Metal-binding</keyword>
<dbReference type="OrthoDB" id="262529at2759"/>
<dbReference type="EMBL" id="CAJNJA010042030">
    <property type="protein sequence ID" value="CAE7780224.1"/>
    <property type="molecule type" value="Genomic_DNA"/>
</dbReference>
<keyword evidence="1" id="KW-0863">Zinc-finger</keyword>
<accession>A0A812YG06</accession>
<comment type="caution">
    <text evidence="4">The sequence shown here is derived from an EMBL/GenBank/DDBJ whole genome shotgun (WGS) entry which is preliminary data.</text>
</comment>